<name>A0A0I9W4K0_9ENTE</name>
<dbReference type="EMBL" id="LEOY01000021">
    <property type="protein sequence ID" value="RBR27746.1"/>
    <property type="molecule type" value="Genomic_DNA"/>
</dbReference>
<comment type="caution">
    <text evidence="12">The sequence shown here is derived from an EMBL/GenBank/DDBJ whole genome shotgun (WGS) entry which is preliminary data.</text>
</comment>
<dbReference type="Gene3D" id="3.30.1330.80">
    <property type="entry name" value="Hypothetical protein, similar to alpha- acetolactate decarboxylase, domain 2"/>
    <property type="match status" value="2"/>
</dbReference>
<dbReference type="EMBL" id="JABAFV010000006">
    <property type="protein sequence ID" value="NME49630.1"/>
    <property type="molecule type" value="Genomic_DNA"/>
</dbReference>
<dbReference type="Proteomes" id="UP000252800">
    <property type="component" value="Unassembled WGS sequence"/>
</dbReference>
<sequence>MSENTLYQFGTLSSLLAGAMDGGKTINDLLKHGDFGIGTLDGSDGELMVINGQAFHARQTGDVVKLSGNETVPYAAVAYFEPEYEFPLIQNENSETIGKLIYDHLKSVNLFHAIQIKGTFKHMHVRVVPKQQKPYRPFSAVVQPEFEADNISGTIVGFYTPELFHGVSVSGYHLHFLSDDGQFGGHIMDYELAEGIITMQALTEFTQGFPSTQNFLETEFDVHELIKEIEVSE</sequence>
<accession>A0A0I9W4K0</accession>
<evidence type="ECO:0000313" key="10">
    <source>
        <dbReference type="EMBL" id="MDT2796248.1"/>
    </source>
</evidence>
<evidence type="ECO:0000256" key="6">
    <source>
        <dbReference type="ARBA" id="ARBA00022793"/>
    </source>
</evidence>
<evidence type="ECO:0000313" key="12">
    <source>
        <dbReference type="EMBL" id="NME49630.1"/>
    </source>
</evidence>
<reference evidence="10" key="5">
    <citation type="submission" date="2023-03" db="EMBL/GenBank/DDBJ databases">
        <authorList>
            <person name="Shen W."/>
            <person name="Cai J."/>
        </authorList>
    </citation>
    <scope>NUCLEOTIDE SEQUENCE</scope>
    <source>
        <strain evidence="10">B245-2</strain>
    </source>
</reference>
<dbReference type="RefSeq" id="WP_047338856.1">
    <property type="nucleotide sequence ID" value="NZ_AP035890.1"/>
</dbReference>
<evidence type="ECO:0000313" key="14">
    <source>
        <dbReference type="EMBL" id="RBR27746.1"/>
    </source>
</evidence>
<dbReference type="EMBL" id="NFLC01000008">
    <property type="protein sequence ID" value="OUQ10637.1"/>
    <property type="molecule type" value="Genomic_DNA"/>
</dbReference>
<reference evidence="12 17" key="4">
    <citation type="submission" date="2020-04" db="EMBL/GenBank/DDBJ databases">
        <authorList>
            <person name="Hitch T.C.A."/>
            <person name="Wylensek D."/>
            <person name="Clavel T."/>
        </authorList>
    </citation>
    <scope>NUCLEOTIDE SEQUENCE [LARGE SCALE GENOMIC DNA]</scope>
    <source>
        <strain evidence="12 17">WCA-380-WT-3C</strain>
    </source>
</reference>
<dbReference type="NCBIfam" id="TIGR01252">
    <property type="entry name" value="acetolac_decarb"/>
    <property type="match status" value="1"/>
</dbReference>
<reference evidence="15" key="2">
    <citation type="submission" date="2017-04" db="EMBL/GenBank/DDBJ databases">
        <title>Function of individual gut microbiota members based on whole genome sequencing of pure cultures obtained from chicken caecum.</title>
        <authorList>
            <person name="Medvecky M."/>
            <person name="Cejkova D."/>
            <person name="Polansky O."/>
            <person name="Karasova D."/>
            <person name="Kubasova T."/>
            <person name="Cizek A."/>
            <person name="Rychlik I."/>
        </authorList>
    </citation>
    <scope>NUCLEOTIDE SEQUENCE [LARGE SCALE GENOMIC DNA]</scope>
    <source>
        <strain evidence="15">An144</strain>
    </source>
</reference>
<evidence type="ECO:0000256" key="3">
    <source>
        <dbReference type="ARBA" id="ARBA00007106"/>
    </source>
</evidence>
<dbReference type="PANTHER" id="PTHR35524">
    <property type="entry name" value="ALPHA-ACETOLACTATE DECARBOXYLASE"/>
    <property type="match status" value="1"/>
</dbReference>
<dbReference type="Proteomes" id="UP001255696">
    <property type="component" value="Unassembled WGS sequence"/>
</dbReference>
<evidence type="ECO:0000256" key="9">
    <source>
        <dbReference type="PIRNR" id="PIRNR001332"/>
    </source>
</evidence>
<evidence type="ECO:0000256" key="7">
    <source>
        <dbReference type="ARBA" id="ARBA00023061"/>
    </source>
</evidence>
<evidence type="ECO:0000256" key="5">
    <source>
        <dbReference type="ARBA" id="ARBA00020164"/>
    </source>
</evidence>
<dbReference type="PIRSF" id="PIRSF001332">
    <property type="entry name" value="Acetolac_decarb"/>
    <property type="match status" value="1"/>
</dbReference>
<evidence type="ECO:0000256" key="4">
    <source>
        <dbReference type="ARBA" id="ARBA00013204"/>
    </source>
</evidence>
<keyword evidence="6 9" id="KW-0210">Decarboxylase</keyword>
<reference evidence="13" key="3">
    <citation type="journal article" date="2018" name="BMC Genomics">
        <title>Whole genome sequencing and function prediction of 133 gut anaerobes isolated from chicken caecum in pure cultures.</title>
        <authorList>
            <person name="Medvecky M."/>
            <person name="Cejkova D."/>
            <person name="Polansky O."/>
            <person name="Karasova D."/>
            <person name="Kubasova T."/>
            <person name="Cizek A."/>
            <person name="Rychlik I."/>
        </authorList>
    </citation>
    <scope>NUCLEOTIDE SEQUENCE</scope>
    <source>
        <strain evidence="13">An144</strain>
    </source>
</reference>
<dbReference type="EMBL" id="JARQBI010000005">
    <property type="protein sequence ID" value="MDT2796248.1"/>
    <property type="molecule type" value="Genomic_DNA"/>
</dbReference>
<organism evidence="12 17">
    <name type="scientific">Enterococcus cecorum</name>
    <dbReference type="NCBI Taxonomy" id="44008"/>
    <lineage>
        <taxon>Bacteria</taxon>
        <taxon>Bacillati</taxon>
        <taxon>Bacillota</taxon>
        <taxon>Bacilli</taxon>
        <taxon>Lactobacillales</taxon>
        <taxon>Enterococcaceae</taxon>
        <taxon>Enterococcus</taxon>
    </lineage>
</organism>
<evidence type="ECO:0000313" key="15">
    <source>
        <dbReference type="Proteomes" id="UP000196074"/>
    </source>
</evidence>
<gene>
    <name evidence="12" type="primary">budA</name>
    <name evidence="13" type="ORF">B5E88_05380</name>
    <name evidence="14" type="ORF">EB18_02104</name>
    <name evidence="12" type="ORF">HF857_05110</name>
    <name evidence="10" type="ORF">P7H47_03030</name>
    <name evidence="11" type="ORF">U1294_04580</name>
</gene>
<comment type="catalytic activity">
    <reaction evidence="1 9">
        <text>(2S)-2-acetolactate + H(+) = (R)-acetoin + CO2</text>
        <dbReference type="Rhea" id="RHEA:21580"/>
        <dbReference type="ChEBI" id="CHEBI:15378"/>
        <dbReference type="ChEBI" id="CHEBI:15686"/>
        <dbReference type="ChEBI" id="CHEBI:16526"/>
        <dbReference type="ChEBI" id="CHEBI:58476"/>
        <dbReference type="EC" id="4.1.1.5"/>
    </reaction>
</comment>
<dbReference type="Proteomes" id="UP000196074">
    <property type="component" value="Unassembled WGS sequence"/>
</dbReference>
<keyword evidence="8 9" id="KW-0456">Lyase</keyword>
<dbReference type="CDD" id="cd17299">
    <property type="entry name" value="acetolactate_decarboxylase"/>
    <property type="match status" value="1"/>
</dbReference>
<dbReference type="EMBL" id="JAXOGL010000005">
    <property type="protein sequence ID" value="MDZ5597504.1"/>
    <property type="molecule type" value="Genomic_DNA"/>
</dbReference>
<keyword evidence="7 9" id="KW-0005">Acetoin biosynthesis</keyword>
<dbReference type="PANTHER" id="PTHR35524:SF1">
    <property type="entry name" value="ALPHA-ACETOLACTATE DECARBOXYLASE"/>
    <property type="match status" value="1"/>
</dbReference>
<dbReference type="SUPFAM" id="SSF117856">
    <property type="entry name" value="AF0104/ALDC/Ptd012-like"/>
    <property type="match status" value="1"/>
</dbReference>
<dbReference type="GO" id="GO:0045151">
    <property type="term" value="P:acetoin biosynthetic process"/>
    <property type="evidence" value="ECO:0007669"/>
    <property type="project" value="UniProtKB-UniRule"/>
</dbReference>
<dbReference type="EC" id="4.1.1.5" evidence="4 9"/>
<dbReference type="Proteomes" id="UP000588071">
    <property type="component" value="Unassembled WGS sequence"/>
</dbReference>
<reference evidence="11" key="6">
    <citation type="submission" date="2023-12" db="EMBL/GenBank/DDBJ databases">
        <title>Molecular genomic analyses of Enterococcus cecorum from sepsis oubreaks in broilers.</title>
        <authorList>
            <person name="Rhoads D."/>
            <person name="Alrubaye A."/>
        </authorList>
    </citation>
    <scope>NUCLEOTIDE SEQUENCE</scope>
    <source>
        <strain evidence="11">1755</strain>
    </source>
</reference>
<comment type="pathway">
    <text evidence="2 9">Polyol metabolism; (R,R)-butane-2,3-diol biosynthesis; (R,R)-butane-2,3-diol from pyruvate: step 2/3.</text>
</comment>
<dbReference type="AlphaFoldDB" id="A0A0I9W4K0"/>
<dbReference type="Pfam" id="PF03306">
    <property type="entry name" value="AAL_decarboxy"/>
    <property type="match status" value="1"/>
</dbReference>
<evidence type="ECO:0000313" key="11">
    <source>
        <dbReference type="EMBL" id="MDZ5597504.1"/>
    </source>
</evidence>
<dbReference type="InterPro" id="IPR005128">
    <property type="entry name" value="Acetolactate_a_deCO2ase"/>
</dbReference>
<dbReference type="Proteomes" id="UP001290582">
    <property type="component" value="Unassembled WGS sequence"/>
</dbReference>
<dbReference type="UniPathway" id="UPA00626">
    <property type="reaction ID" value="UER00678"/>
</dbReference>
<evidence type="ECO:0000256" key="1">
    <source>
        <dbReference type="ARBA" id="ARBA00001784"/>
    </source>
</evidence>
<reference evidence="14 16" key="1">
    <citation type="submission" date="2015-06" db="EMBL/GenBank/DDBJ databases">
        <title>The Genome Sequence of Enterococcus cecorum 170AEA1.</title>
        <authorList>
            <consortium name="The Broad Institute Genomics Platform"/>
            <consortium name="The Broad Institute Genome Sequencing Center for Infectious Disease"/>
            <person name="Earl A.M."/>
            <person name="Van Tyne D."/>
            <person name="Lebreton F."/>
            <person name="Saavedra J.T."/>
            <person name="Gilmore M.S."/>
            <person name="Manson McGuire A."/>
            <person name="Clock S."/>
            <person name="Crupain M."/>
            <person name="Rangan U."/>
            <person name="Young S."/>
            <person name="Abouelleil A."/>
            <person name="Cao P."/>
            <person name="Chapman S.B."/>
            <person name="Griggs A."/>
            <person name="Priest M."/>
            <person name="Shea T."/>
            <person name="Wortman J."/>
            <person name="Nusbaum C."/>
            <person name="Birren B."/>
        </authorList>
    </citation>
    <scope>NUCLEOTIDE SEQUENCE [LARGE SCALE GENOMIC DNA]</scope>
    <source>
        <strain evidence="14 16">170AEA1</strain>
    </source>
</reference>
<evidence type="ECO:0000256" key="8">
    <source>
        <dbReference type="ARBA" id="ARBA00023239"/>
    </source>
</evidence>
<evidence type="ECO:0000313" key="17">
    <source>
        <dbReference type="Proteomes" id="UP000588071"/>
    </source>
</evidence>
<evidence type="ECO:0000313" key="13">
    <source>
        <dbReference type="EMBL" id="OUQ10637.1"/>
    </source>
</evidence>
<dbReference type="GO" id="GO:0047605">
    <property type="term" value="F:acetolactate decarboxylase activity"/>
    <property type="evidence" value="ECO:0007669"/>
    <property type="project" value="UniProtKB-UniRule"/>
</dbReference>
<protein>
    <recommendedName>
        <fullName evidence="5 9">Alpha-acetolactate decarboxylase</fullName>
        <ecNumber evidence="4 9">4.1.1.5</ecNumber>
    </recommendedName>
</protein>
<evidence type="ECO:0000313" key="16">
    <source>
        <dbReference type="Proteomes" id="UP000252800"/>
    </source>
</evidence>
<comment type="similarity">
    <text evidence="3 9">Belongs to the alpha-acetolactate decarboxylase family.</text>
</comment>
<proteinExistence type="inferred from homology"/>
<evidence type="ECO:0000256" key="2">
    <source>
        <dbReference type="ARBA" id="ARBA00005170"/>
    </source>
</evidence>